<dbReference type="CDD" id="cd00586">
    <property type="entry name" value="4HBT"/>
    <property type="match status" value="1"/>
</dbReference>
<protein>
    <submittedName>
        <fullName evidence="3">Acyl-CoA thioester hydrolase</fullName>
    </submittedName>
</protein>
<dbReference type="Proteomes" id="UP000199444">
    <property type="component" value="Unassembled WGS sequence"/>
</dbReference>
<comment type="similarity">
    <text evidence="1">Belongs to the 4-hydroxybenzoyl-CoA thioesterase family.</text>
</comment>
<sequence length="134" mass="15218">MDILDIKVRVSETDLLGHINNASYFIYMEEARIDFLKKLDIDIENGDFAFMLVSAKCDFIRQGYFGKTLKVATEVLKIGTKSITLTSTMTESESEDLIARGEVVLVYFDVHAEQTIEIPESFKDKLQAHMKGDD</sequence>
<dbReference type="InterPro" id="IPR050563">
    <property type="entry name" value="4-hydroxybenzoyl-CoA_TE"/>
</dbReference>
<proteinExistence type="inferred from homology"/>
<dbReference type="PIRSF" id="PIRSF003230">
    <property type="entry name" value="YbgC"/>
    <property type="match status" value="1"/>
</dbReference>
<keyword evidence="4" id="KW-1185">Reference proteome</keyword>
<dbReference type="InterPro" id="IPR006684">
    <property type="entry name" value="YbgC/YbaW"/>
</dbReference>
<evidence type="ECO:0000256" key="2">
    <source>
        <dbReference type="ARBA" id="ARBA00022801"/>
    </source>
</evidence>
<dbReference type="AlphaFoldDB" id="A0A1H0XSQ3"/>
<gene>
    <name evidence="3" type="ORF">SAMN05216231_0170</name>
</gene>
<dbReference type="EMBL" id="FNKD01000001">
    <property type="protein sequence ID" value="SDQ05910.1"/>
    <property type="molecule type" value="Genomic_DNA"/>
</dbReference>
<dbReference type="STRING" id="553311.SAMN05216231_0170"/>
<evidence type="ECO:0000313" key="3">
    <source>
        <dbReference type="EMBL" id="SDQ05910.1"/>
    </source>
</evidence>
<dbReference type="InterPro" id="IPR029069">
    <property type="entry name" value="HotDog_dom_sf"/>
</dbReference>
<dbReference type="PANTHER" id="PTHR31793">
    <property type="entry name" value="4-HYDROXYBENZOYL-COA THIOESTERASE FAMILY MEMBER"/>
    <property type="match status" value="1"/>
</dbReference>
<dbReference type="Pfam" id="PF13279">
    <property type="entry name" value="4HBT_2"/>
    <property type="match status" value="1"/>
</dbReference>
<evidence type="ECO:0000313" key="4">
    <source>
        <dbReference type="Proteomes" id="UP000199444"/>
    </source>
</evidence>
<dbReference type="GO" id="GO:0047617">
    <property type="term" value="F:fatty acyl-CoA hydrolase activity"/>
    <property type="evidence" value="ECO:0007669"/>
    <property type="project" value="TreeGrafter"/>
</dbReference>
<name>A0A1H0XSQ3_9BACI</name>
<dbReference type="PANTHER" id="PTHR31793:SF27">
    <property type="entry name" value="NOVEL THIOESTERASE SUPERFAMILY DOMAIN AND SAPOSIN A-TYPE DOMAIN CONTAINING PROTEIN (0610012H03RIK)"/>
    <property type="match status" value="1"/>
</dbReference>
<keyword evidence="2 3" id="KW-0378">Hydrolase</keyword>
<accession>A0A1H0XSQ3</accession>
<dbReference type="Gene3D" id="3.10.129.10">
    <property type="entry name" value="Hotdog Thioesterase"/>
    <property type="match status" value="1"/>
</dbReference>
<reference evidence="3 4" key="1">
    <citation type="submission" date="2016-10" db="EMBL/GenBank/DDBJ databases">
        <authorList>
            <person name="de Groot N.N."/>
        </authorList>
    </citation>
    <scope>NUCLEOTIDE SEQUENCE [LARGE SCALE GENOMIC DNA]</scope>
    <source>
        <strain evidence="3 4">CGMCC 1.10449</strain>
    </source>
</reference>
<organism evidence="3 4">
    <name type="scientific">Virgibacillus salinus</name>
    <dbReference type="NCBI Taxonomy" id="553311"/>
    <lineage>
        <taxon>Bacteria</taxon>
        <taxon>Bacillati</taxon>
        <taxon>Bacillota</taxon>
        <taxon>Bacilli</taxon>
        <taxon>Bacillales</taxon>
        <taxon>Bacillaceae</taxon>
        <taxon>Virgibacillus</taxon>
    </lineage>
</organism>
<dbReference type="SUPFAM" id="SSF54637">
    <property type="entry name" value="Thioesterase/thiol ester dehydrase-isomerase"/>
    <property type="match status" value="1"/>
</dbReference>
<evidence type="ECO:0000256" key="1">
    <source>
        <dbReference type="ARBA" id="ARBA00005953"/>
    </source>
</evidence>